<dbReference type="RefSeq" id="WP_046978988.1">
    <property type="nucleotide sequence ID" value="NZ_CP043476.1"/>
</dbReference>
<dbReference type="Pfam" id="PF13557">
    <property type="entry name" value="Phenol_MetA_deg"/>
    <property type="match status" value="1"/>
</dbReference>
<organism evidence="2 3">
    <name type="scientific">Xanthomonas hyacinthi</name>
    <dbReference type="NCBI Taxonomy" id="56455"/>
    <lineage>
        <taxon>Bacteria</taxon>
        <taxon>Pseudomonadati</taxon>
        <taxon>Pseudomonadota</taxon>
        <taxon>Gammaproteobacteria</taxon>
        <taxon>Lysobacterales</taxon>
        <taxon>Lysobacteraceae</taxon>
        <taxon>Xanthomonas</taxon>
    </lineage>
</organism>
<proteinExistence type="predicted"/>
<feature type="signal peptide" evidence="1">
    <location>
        <begin position="1"/>
        <end position="21"/>
    </location>
</feature>
<dbReference type="EMBL" id="MDEG01000009">
    <property type="protein sequence ID" value="PPU97360.1"/>
    <property type="molecule type" value="Genomic_DNA"/>
</dbReference>
<dbReference type="Proteomes" id="UP000238261">
    <property type="component" value="Unassembled WGS sequence"/>
</dbReference>
<evidence type="ECO:0000313" key="2">
    <source>
        <dbReference type="EMBL" id="PPU97360.1"/>
    </source>
</evidence>
<protein>
    <submittedName>
        <fullName evidence="2">Transporter</fullName>
    </submittedName>
</protein>
<keyword evidence="1" id="KW-0732">Signal</keyword>
<dbReference type="AlphaFoldDB" id="A0A2S7EW31"/>
<name>A0A2S7EW31_9XANT</name>
<comment type="caution">
    <text evidence="2">The sequence shown here is derived from an EMBL/GenBank/DDBJ whole genome shotgun (WGS) entry which is preliminary data.</text>
</comment>
<gene>
    <name evidence="2" type="ORF">XhyaCFBP1156_11870</name>
</gene>
<reference evidence="3" key="1">
    <citation type="submission" date="2016-08" db="EMBL/GenBank/DDBJ databases">
        <authorList>
            <person name="Merda D."/>
            <person name="Briand M."/>
            <person name="Taghouti G."/>
            <person name="Carrere S."/>
            <person name="Gouzy J."/>
            <person name="Portier P."/>
            <person name="Jacques M.-A."/>
            <person name="Fischer-Le Saux M."/>
        </authorList>
    </citation>
    <scope>NUCLEOTIDE SEQUENCE [LARGE SCALE GENOMIC DNA]</scope>
    <source>
        <strain evidence="3">CFBP1156</strain>
    </source>
</reference>
<feature type="chain" id="PRO_5015392432" evidence="1">
    <location>
        <begin position="22"/>
        <end position="291"/>
    </location>
</feature>
<sequence>MSSKRCIAVAFAIAGSFAGNAAALDIVPADYTVLPKGANLGLVYLQHAHSDEFRLDGAGKVPRSSLDTNLGILRVLHYSQIGAMPVAYQAFLPFGSLDNFKVGGARTDSNGGVGDLTLGFTMFFAAPADPGKGTTVGLTGYVVLPTAEYDLDKSGIGSGTYSFMPQLGVIHGFGNGWFFDGALDVSWQKDHRQRGVEVAVDPAWQAQAYLRRQLTAATSVSFGYSGMFGGKRYIGDVYAMQKTRGDTIKIFASHMFTPTFQINGMLGAQFDVEGGFKQRLVAQVRFMKLFF</sequence>
<evidence type="ECO:0000256" key="1">
    <source>
        <dbReference type="SAM" id="SignalP"/>
    </source>
</evidence>
<dbReference type="InterPro" id="IPR025737">
    <property type="entry name" value="FApF"/>
</dbReference>
<evidence type="ECO:0000313" key="3">
    <source>
        <dbReference type="Proteomes" id="UP000238261"/>
    </source>
</evidence>
<keyword evidence="3" id="KW-1185">Reference proteome</keyword>
<accession>A0A2S7EW31</accession>